<keyword evidence="2" id="KW-1185">Reference proteome</keyword>
<name>A0A848M3V2_PAELE</name>
<dbReference type="AlphaFoldDB" id="A0A848M3V2"/>
<comment type="caution">
    <text evidence="1">The sequence shown here is derived from an EMBL/GenBank/DDBJ whole genome shotgun (WGS) entry which is preliminary data.</text>
</comment>
<sequence>MKTMIFSQVQPKRDIVTGAEWKPFSSLEQSELSGYDAILLIGTGSLDEETVLSLKESHALWHYVKQGGRLYAELISAFDFPSSRLLGWKQDFLKSRRTLEKLRTTGAEGSGLDKGSILEWDGAFALGFSADSEPLLEVGGFRETHVSTSSGETKTSPALSFRRIGDGLVVSSCFSLFGTGDLTPLRPHSRWSQVIRGLSDKTGIPFVMWEPQITTSGQQSPEGAVARSADWFVRSGILPKADGSAGVLENIHSVTGALSRDYRPDCHAHAVLMFYLYGTHSGKEEWIEAAHGLLQYLFENGFQDMDPASSSYGFFKWYQFPDEQPHQMFTDDNAWVCVALLYLYRKTGVEEYKRHGLLVAEAMMATQHPSGLRHKVMIGEQLEELGRERAAQELEPSMSPHFESITHTAYIQAYLVTGDMKYIETSVRGSKELLRRRDELWFMYSQTSGYGRFTLALAYLQQFDESGELRQGLEDISTYLLSHQDASGAIQEADNPDPDRFGEEDAGVYIHNGEGIADQLYTNNFLLMNVWECWKATGDERYKQWYNQLSDFLCRIQIRSHDARYNGGWMRAYSLQLEEYFGNNGDTGWGPYCLESGWTNAMIPVGMLLGMMDESIFE</sequence>
<organism evidence="1 2">
    <name type="scientific">Paenibacillus lemnae</name>
    <dbReference type="NCBI Taxonomy" id="1330551"/>
    <lineage>
        <taxon>Bacteria</taxon>
        <taxon>Bacillati</taxon>
        <taxon>Bacillota</taxon>
        <taxon>Bacilli</taxon>
        <taxon>Bacillales</taxon>
        <taxon>Paenibacillaceae</taxon>
        <taxon>Paenibacillus</taxon>
    </lineage>
</organism>
<reference evidence="1 2" key="1">
    <citation type="submission" date="2020-04" db="EMBL/GenBank/DDBJ databases">
        <title>Paenibacillus algicola sp. nov., a novel marine bacterium producing alginate lyase.</title>
        <authorList>
            <person name="Huang H."/>
        </authorList>
    </citation>
    <scope>NUCLEOTIDE SEQUENCE [LARGE SCALE GENOMIC DNA]</scope>
    <source>
        <strain evidence="1 2">L7-75</strain>
    </source>
</reference>
<protein>
    <submittedName>
        <fullName evidence="1">Uncharacterized protein</fullName>
    </submittedName>
</protein>
<dbReference type="RefSeq" id="WP_169503053.1">
    <property type="nucleotide sequence ID" value="NZ_JABBPN010000001.1"/>
</dbReference>
<accession>A0A848M3V2</accession>
<dbReference type="SUPFAM" id="SSF48208">
    <property type="entry name" value="Six-hairpin glycosidases"/>
    <property type="match status" value="1"/>
</dbReference>
<evidence type="ECO:0000313" key="2">
    <source>
        <dbReference type="Proteomes" id="UP000565468"/>
    </source>
</evidence>
<gene>
    <name evidence="1" type="ORF">HII30_00960</name>
</gene>
<dbReference type="EMBL" id="JABBPN010000001">
    <property type="protein sequence ID" value="NMO94354.1"/>
    <property type="molecule type" value="Genomic_DNA"/>
</dbReference>
<dbReference type="Proteomes" id="UP000565468">
    <property type="component" value="Unassembled WGS sequence"/>
</dbReference>
<proteinExistence type="predicted"/>
<evidence type="ECO:0000313" key="1">
    <source>
        <dbReference type="EMBL" id="NMO94354.1"/>
    </source>
</evidence>
<dbReference type="InterPro" id="IPR008928">
    <property type="entry name" value="6-hairpin_glycosidase_sf"/>
</dbReference>
<dbReference type="GO" id="GO:0005975">
    <property type="term" value="P:carbohydrate metabolic process"/>
    <property type="evidence" value="ECO:0007669"/>
    <property type="project" value="InterPro"/>
</dbReference>